<keyword evidence="2" id="KW-0547">Nucleotide-binding</keyword>
<accession>A0A3R6WBT7</accession>
<dbReference type="InterPro" id="IPR027417">
    <property type="entry name" value="P-loop_NTPase"/>
</dbReference>
<dbReference type="InterPro" id="IPR003593">
    <property type="entry name" value="AAA+_ATPase"/>
</dbReference>
<sequence>MQELVKINNLSKKYRKNSFYSLKDVNVTINDGDIIGLIGKNGAGKSTFLKLITKAINPTTGSIEYKGQNIHQADNVLEPFGIMIETVFLPYLSVIDNLNFYLEIHNKTEYKDNIKNTLNLVGLWAHRNRKPADFSFGMKQRVALAIALVTEPSFLILDEPFVGLDPVGVSNLIDILKQWASKRQVTMIISSHQLEELESLCTRYIFIDQGQLRKAFNKNVALMEIQTTKLSDDLIKTLKQYGQTVEYNAQNNKIVISKDISQKDLNNLLLILTQAQVINSISNNNSQLKGFFDTEKG</sequence>
<dbReference type="GO" id="GO:0005524">
    <property type="term" value="F:ATP binding"/>
    <property type="evidence" value="ECO:0007669"/>
    <property type="project" value="UniProtKB-KW"/>
</dbReference>
<dbReference type="Pfam" id="PF00005">
    <property type="entry name" value="ABC_tran"/>
    <property type="match status" value="1"/>
</dbReference>
<dbReference type="AlphaFoldDB" id="A0A3R6WBT7"/>
<comment type="caution">
    <text evidence="5">The sequence shown here is derived from an EMBL/GenBank/DDBJ whole genome shotgun (WGS) entry which is preliminary data.</text>
</comment>
<dbReference type="Proteomes" id="UP000284109">
    <property type="component" value="Unassembled WGS sequence"/>
</dbReference>
<protein>
    <submittedName>
        <fullName evidence="5">ABC transporter ATP-binding protein</fullName>
    </submittedName>
</protein>
<dbReference type="PROSITE" id="PS50893">
    <property type="entry name" value="ABC_TRANSPORTER_2"/>
    <property type="match status" value="1"/>
</dbReference>
<keyword evidence="1" id="KW-0813">Transport</keyword>
<dbReference type="PANTHER" id="PTHR42939:SF1">
    <property type="entry name" value="ABC TRANSPORTER ATP-BINDING PROTEIN ALBC-RELATED"/>
    <property type="match status" value="1"/>
</dbReference>
<dbReference type="CDD" id="cd03230">
    <property type="entry name" value="ABC_DR_subfamily_A"/>
    <property type="match status" value="1"/>
</dbReference>
<dbReference type="Gene3D" id="3.40.50.300">
    <property type="entry name" value="P-loop containing nucleotide triphosphate hydrolases"/>
    <property type="match status" value="1"/>
</dbReference>
<dbReference type="SMART" id="SM00382">
    <property type="entry name" value="AAA"/>
    <property type="match status" value="1"/>
</dbReference>
<keyword evidence="6" id="KW-1185">Reference proteome</keyword>
<dbReference type="OrthoDB" id="9804819at2"/>
<dbReference type="PROSITE" id="PS00211">
    <property type="entry name" value="ABC_TRANSPORTER_1"/>
    <property type="match status" value="1"/>
</dbReference>
<dbReference type="PANTHER" id="PTHR42939">
    <property type="entry name" value="ABC TRANSPORTER ATP-BINDING PROTEIN ALBC-RELATED"/>
    <property type="match status" value="1"/>
</dbReference>
<dbReference type="InterPro" id="IPR003439">
    <property type="entry name" value="ABC_transporter-like_ATP-bd"/>
</dbReference>
<dbReference type="SUPFAM" id="SSF52540">
    <property type="entry name" value="P-loop containing nucleoside triphosphate hydrolases"/>
    <property type="match status" value="1"/>
</dbReference>
<evidence type="ECO:0000313" key="6">
    <source>
        <dbReference type="Proteomes" id="UP000284109"/>
    </source>
</evidence>
<dbReference type="InterPro" id="IPR017871">
    <property type="entry name" value="ABC_transporter-like_CS"/>
</dbReference>
<evidence type="ECO:0000256" key="3">
    <source>
        <dbReference type="ARBA" id="ARBA00022840"/>
    </source>
</evidence>
<feature type="domain" description="ABC transporter" evidence="4">
    <location>
        <begin position="5"/>
        <end position="234"/>
    </location>
</feature>
<dbReference type="GO" id="GO:0016887">
    <property type="term" value="F:ATP hydrolysis activity"/>
    <property type="evidence" value="ECO:0007669"/>
    <property type="project" value="InterPro"/>
</dbReference>
<dbReference type="EMBL" id="QOCR01000001">
    <property type="protein sequence ID" value="RHW52305.1"/>
    <property type="molecule type" value="Genomic_DNA"/>
</dbReference>
<evidence type="ECO:0000313" key="5">
    <source>
        <dbReference type="EMBL" id="RHW52305.1"/>
    </source>
</evidence>
<dbReference type="RefSeq" id="WP_118900211.1">
    <property type="nucleotide sequence ID" value="NZ_QOCR01000001.1"/>
</dbReference>
<name>A0A3R6WBT7_9LACO</name>
<organism evidence="5 6">
    <name type="scientific">Bombilactobacillus bombi</name>
    <dbReference type="NCBI Taxonomy" id="1303590"/>
    <lineage>
        <taxon>Bacteria</taxon>
        <taxon>Bacillati</taxon>
        <taxon>Bacillota</taxon>
        <taxon>Bacilli</taxon>
        <taxon>Lactobacillales</taxon>
        <taxon>Lactobacillaceae</taxon>
        <taxon>Bombilactobacillus</taxon>
    </lineage>
</organism>
<dbReference type="InterPro" id="IPR051782">
    <property type="entry name" value="ABC_Transporter_VariousFunc"/>
</dbReference>
<gene>
    <name evidence="5" type="ORF">DS831_02990</name>
</gene>
<evidence type="ECO:0000256" key="2">
    <source>
        <dbReference type="ARBA" id="ARBA00022741"/>
    </source>
</evidence>
<evidence type="ECO:0000259" key="4">
    <source>
        <dbReference type="PROSITE" id="PS50893"/>
    </source>
</evidence>
<reference evidence="5 6" key="1">
    <citation type="submission" date="2018-07" db="EMBL/GenBank/DDBJ databases">
        <title>Genome sequences of six Lactobacillus spp. isolated from bumble bee guts.</title>
        <authorList>
            <person name="Motta E.V.S."/>
            <person name="Moran N.A."/>
        </authorList>
    </citation>
    <scope>NUCLEOTIDE SEQUENCE [LARGE SCALE GENOMIC DNA]</scope>
    <source>
        <strain evidence="5 6">BI-1.1</strain>
    </source>
</reference>
<keyword evidence="3 5" id="KW-0067">ATP-binding</keyword>
<proteinExistence type="predicted"/>
<evidence type="ECO:0000256" key="1">
    <source>
        <dbReference type="ARBA" id="ARBA00022448"/>
    </source>
</evidence>